<dbReference type="PROSITE" id="PS01319">
    <property type="entry name" value="RBFA"/>
    <property type="match status" value="1"/>
</dbReference>
<dbReference type="AlphaFoldDB" id="A0A8C4TAZ4"/>
<dbReference type="InterPro" id="IPR023799">
    <property type="entry name" value="RbfA_dom_sf"/>
</dbReference>
<dbReference type="Pfam" id="PF02033">
    <property type="entry name" value="RBFA"/>
    <property type="match status" value="1"/>
</dbReference>
<reference evidence="2" key="2">
    <citation type="submission" date="2025-08" db="UniProtKB">
        <authorList>
            <consortium name="Ensembl"/>
        </authorList>
    </citation>
    <scope>IDENTIFICATION</scope>
</reference>
<dbReference type="OrthoDB" id="418445at2759"/>
<dbReference type="SUPFAM" id="SSF89919">
    <property type="entry name" value="Ribosome-binding factor A, RbfA"/>
    <property type="match status" value="1"/>
</dbReference>
<organism evidence="2 3">
    <name type="scientific">Erpetoichthys calabaricus</name>
    <name type="common">Rope fish</name>
    <name type="synonym">Calamoichthys calabaricus</name>
    <dbReference type="NCBI Taxonomy" id="27687"/>
    <lineage>
        <taxon>Eukaryota</taxon>
        <taxon>Metazoa</taxon>
        <taxon>Chordata</taxon>
        <taxon>Craniata</taxon>
        <taxon>Vertebrata</taxon>
        <taxon>Euteleostomi</taxon>
        <taxon>Actinopterygii</taxon>
        <taxon>Polypteriformes</taxon>
        <taxon>Polypteridae</taxon>
        <taxon>Erpetoichthys</taxon>
    </lineage>
</organism>
<protein>
    <submittedName>
        <fullName evidence="2">Ribosome binding factor A</fullName>
    </submittedName>
</protein>
<dbReference type="InterPro" id="IPR000238">
    <property type="entry name" value="RbfA"/>
</dbReference>
<keyword evidence="3" id="KW-1185">Reference proteome</keyword>
<feature type="region of interest" description="Disordered" evidence="1">
    <location>
        <begin position="219"/>
        <end position="259"/>
    </location>
</feature>
<dbReference type="InterPro" id="IPR039212">
    <property type="entry name" value="RBFA_mitochondrial"/>
</dbReference>
<name>A0A8C4TAZ4_ERPCA</name>
<dbReference type="Ensembl" id="ENSECRT00000029318.1">
    <property type="protein sequence ID" value="ENSECRP00000028706.1"/>
    <property type="gene ID" value="ENSECRG00000019443.1"/>
</dbReference>
<dbReference type="RefSeq" id="XP_028673018.1">
    <property type="nucleotide sequence ID" value="XM_028817185.2"/>
</dbReference>
<sequence>MLLSRVGANICRFLLDPHGVSAAIVCGRGIPDCPPMCQIERLRTSSFHTATQLRGKNLLRKFAAKARKKLWYESPTVGSKLMHKPSSLEKVMKWGVSSPQKSSREESLQMRTLNRILYRGIWELLNSHDISPQICDLGIEISKVSLTSDFSCCRVYWKISGLENKDQEIEDTLKKSAPRMRHLLLTRQVLRGVPPIVFIKDKEYAAVLEVERLLENADFGPKDDTDDCEQTVNSERESPPQPVQSKKNKPSKSFNVFDTDHETLKRQVLEYKKWGKEKSPELNGLKLMEQQNNLLADLRKQKRDKKKKSKSGYKDDNDISPQEYLFQKSSKEFLHEENVHVPDQTNELEIQNMLEEEQKNN</sequence>
<reference evidence="2" key="3">
    <citation type="submission" date="2025-09" db="UniProtKB">
        <authorList>
            <consortium name="Ensembl"/>
        </authorList>
    </citation>
    <scope>IDENTIFICATION</scope>
</reference>
<dbReference type="Gene3D" id="3.30.300.20">
    <property type="match status" value="1"/>
</dbReference>
<dbReference type="GeneID" id="114663449"/>
<reference evidence="2" key="1">
    <citation type="submission" date="2021-06" db="EMBL/GenBank/DDBJ databases">
        <authorList>
            <consortium name="Wellcome Sanger Institute Data Sharing"/>
        </authorList>
    </citation>
    <scope>NUCLEOTIDE SEQUENCE [LARGE SCALE GENOMIC DNA]</scope>
</reference>
<accession>A0A8C4TAZ4</accession>
<dbReference type="PANTHER" id="PTHR14725:SF0">
    <property type="entry name" value="RIBOSOME-BINDING FACTOR A, MITOCHONDRIAL-RELATED"/>
    <property type="match status" value="1"/>
</dbReference>
<evidence type="ECO:0000256" key="1">
    <source>
        <dbReference type="SAM" id="MobiDB-lite"/>
    </source>
</evidence>
<evidence type="ECO:0000313" key="3">
    <source>
        <dbReference type="Proteomes" id="UP000694620"/>
    </source>
</evidence>
<dbReference type="PANTHER" id="PTHR14725">
    <property type="entry name" value="RIBOSOME-BINDING FACTOR A, MITOCHONDRIAL-RELATED"/>
    <property type="match status" value="1"/>
</dbReference>
<dbReference type="GeneTree" id="ENSGT00390000011362"/>
<dbReference type="GO" id="GO:0006364">
    <property type="term" value="P:rRNA processing"/>
    <property type="evidence" value="ECO:0007669"/>
    <property type="project" value="InterPro"/>
</dbReference>
<proteinExistence type="predicted"/>
<gene>
    <name evidence="2" type="primary">RBFA</name>
</gene>
<feature type="region of interest" description="Disordered" evidence="1">
    <location>
        <begin position="296"/>
        <end position="322"/>
    </location>
</feature>
<dbReference type="Proteomes" id="UP000694620">
    <property type="component" value="Chromosome 13"/>
</dbReference>
<dbReference type="InterPro" id="IPR020053">
    <property type="entry name" value="Ribosome-bd_factorA_CS"/>
</dbReference>
<feature type="compositionally biased region" description="Basic residues" evidence="1">
    <location>
        <begin position="300"/>
        <end position="311"/>
    </location>
</feature>
<evidence type="ECO:0000313" key="2">
    <source>
        <dbReference type="Ensembl" id="ENSECRP00000028706.1"/>
    </source>
</evidence>
<dbReference type="InterPro" id="IPR015946">
    <property type="entry name" value="KH_dom-like_a/b"/>
</dbReference>